<dbReference type="Gene3D" id="1.20.1440.130">
    <property type="entry name" value="VKOR domain"/>
    <property type="match status" value="1"/>
</dbReference>
<evidence type="ECO:0000313" key="14">
    <source>
        <dbReference type="Proteomes" id="UP000230046"/>
    </source>
</evidence>
<keyword evidence="3 10" id="KW-0812">Transmembrane</keyword>
<feature type="domain" description="Vitamin K epoxide reductase" evidence="12">
    <location>
        <begin position="162"/>
        <end position="280"/>
    </location>
</feature>
<evidence type="ECO:0000256" key="8">
    <source>
        <dbReference type="ARBA" id="ARBA00023157"/>
    </source>
</evidence>
<dbReference type="InterPro" id="IPR038354">
    <property type="entry name" value="VKOR_sf"/>
</dbReference>
<evidence type="ECO:0000256" key="2">
    <source>
        <dbReference type="ARBA" id="ARBA00006214"/>
    </source>
</evidence>
<evidence type="ECO:0000256" key="10">
    <source>
        <dbReference type="SAM" id="Phobius"/>
    </source>
</evidence>
<dbReference type="AlphaFoldDB" id="A0A2G8IC23"/>
<keyword evidence="8" id="KW-1015">Disulfide bond</keyword>
<evidence type="ECO:0000256" key="3">
    <source>
        <dbReference type="ARBA" id="ARBA00022692"/>
    </source>
</evidence>
<dbReference type="Pfam" id="PF03412">
    <property type="entry name" value="Peptidase_C39"/>
    <property type="match status" value="1"/>
</dbReference>
<feature type="transmembrane region" description="Helical" evidence="10">
    <location>
        <begin position="290"/>
        <end position="310"/>
    </location>
</feature>
<keyword evidence="7 10" id="KW-0472">Membrane</keyword>
<feature type="transmembrane region" description="Helical" evidence="10">
    <location>
        <begin position="236"/>
        <end position="257"/>
    </location>
</feature>
<keyword evidence="4" id="KW-0874">Quinone</keyword>
<evidence type="ECO:0000256" key="4">
    <source>
        <dbReference type="ARBA" id="ARBA00022719"/>
    </source>
</evidence>
<evidence type="ECO:0000259" key="11">
    <source>
        <dbReference type="Pfam" id="PF03412"/>
    </source>
</evidence>
<reference evidence="13 14" key="1">
    <citation type="submission" date="2017-11" db="EMBL/GenBank/DDBJ databases">
        <title>Genome sequencing of Prevotella intermedia KCOM 1653.</title>
        <authorList>
            <person name="Kook J.-K."/>
            <person name="Park S.-N."/>
            <person name="Lim Y.K."/>
        </authorList>
    </citation>
    <scope>NUCLEOTIDE SEQUENCE [LARGE SCALE GENOMIC DNA]</scope>
    <source>
        <strain evidence="13 14">KCOM 1653</strain>
    </source>
</reference>
<gene>
    <name evidence="13" type="ORF">CTI18_06820</name>
</gene>
<dbReference type="EMBL" id="PEKN01000001">
    <property type="protein sequence ID" value="PIK21055.1"/>
    <property type="molecule type" value="Genomic_DNA"/>
</dbReference>
<dbReference type="GO" id="GO:0048038">
    <property type="term" value="F:quinone binding"/>
    <property type="evidence" value="ECO:0007669"/>
    <property type="project" value="UniProtKB-KW"/>
</dbReference>
<dbReference type="GO" id="GO:0006508">
    <property type="term" value="P:proteolysis"/>
    <property type="evidence" value="ECO:0007669"/>
    <property type="project" value="InterPro"/>
</dbReference>
<dbReference type="Pfam" id="PF07884">
    <property type="entry name" value="VKOR"/>
    <property type="match status" value="1"/>
</dbReference>
<dbReference type="GO" id="GO:0016491">
    <property type="term" value="F:oxidoreductase activity"/>
    <property type="evidence" value="ECO:0007669"/>
    <property type="project" value="UniProtKB-KW"/>
</dbReference>
<feature type="transmembrane region" description="Helical" evidence="10">
    <location>
        <begin position="264"/>
        <end position="284"/>
    </location>
</feature>
<feature type="domain" description="Peptidase C39" evidence="11">
    <location>
        <begin position="38"/>
        <end position="122"/>
    </location>
</feature>
<evidence type="ECO:0000256" key="5">
    <source>
        <dbReference type="ARBA" id="ARBA00022989"/>
    </source>
</evidence>
<dbReference type="GO" id="GO:0008233">
    <property type="term" value="F:peptidase activity"/>
    <property type="evidence" value="ECO:0007669"/>
    <property type="project" value="InterPro"/>
</dbReference>
<evidence type="ECO:0000259" key="12">
    <source>
        <dbReference type="Pfam" id="PF07884"/>
    </source>
</evidence>
<evidence type="ECO:0000256" key="9">
    <source>
        <dbReference type="ARBA" id="ARBA00023284"/>
    </source>
</evidence>
<comment type="subcellular location">
    <subcellularLocation>
        <location evidence="1">Membrane</location>
        <topology evidence="1">Multi-pass membrane protein</topology>
    </subcellularLocation>
</comment>
<dbReference type="GO" id="GO:0016020">
    <property type="term" value="C:membrane"/>
    <property type="evidence" value="ECO:0007669"/>
    <property type="project" value="UniProtKB-SubCell"/>
</dbReference>
<sequence>MRNEYILDVVDKILNLNDIHANRKKLFKVLFSSPVFPSLAAISQTLSYYGLHNNAFVTDLKHLLKLKNVIVHSIKKEEGHFYILTQIDSNTVTLYDGDETKISLEEFTVIWDGVVLIVEEKENVNIKRSIIAFPLCCLGFWGFLLLYFFFTTTTEFTIDFMLDSIGFILSIVLFGQHLMIFEKTSFCQIGKNVDCNYVADRNPLQKWLPIDLAIMGVFFFLFNLLSLIIVGAANCISGYITLVAAIFMMFLSIYQVFKIKKYCLYCLGITIVVFAKLYISVLSFNANHIYLLPKFVISIIIAYLFSYLIYKIMNYGKLLLNNDIELLRIKRNPSIIKKYFVQSHSIVPTEEMMEFGNKYADIVITTFISLHCRHCQKVVSEVIQLIDKFPKRFLWRVAIRGISSNDMDDNVFARLNTRQLNILQLYINDKKRCLKAMRLWNFKNITDCSEELIAKYRFQQKNIEKMRIMHYPTIWVNGIVLPQEYTTSDLQYINQELIEMKHNETYRMR</sequence>
<keyword evidence="9" id="KW-0676">Redox-active center</keyword>
<accession>A0A2G8IC23</accession>
<dbReference type="SUPFAM" id="SSF52833">
    <property type="entry name" value="Thioredoxin-like"/>
    <property type="match status" value="1"/>
</dbReference>
<dbReference type="InterPro" id="IPR005074">
    <property type="entry name" value="Peptidase_C39"/>
</dbReference>
<evidence type="ECO:0008006" key="15">
    <source>
        <dbReference type="Google" id="ProtNLM"/>
    </source>
</evidence>
<dbReference type="Gene3D" id="3.40.30.10">
    <property type="entry name" value="Glutaredoxin"/>
    <property type="match status" value="1"/>
</dbReference>
<dbReference type="RefSeq" id="WP_099836212.1">
    <property type="nucleotide sequence ID" value="NZ_PEKN01000001.1"/>
</dbReference>
<dbReference type="InterPro" id="IPR012932">
    <property type="entry name" value="VKOR"/>
</dbReference>
<organism evidence="13 14">
    <name type="scientific">Prevotella intermedia</name>
    <dbReference type="NCBI Taxonomy" id="28131"/>
    <lineage>
        <taxon>Bacteria</taxon>
        <taxon>Pseudomonadati</taxon>
        <taxon>Bacteroidota</taxon>
        <taxon>Bacteroidia</taxon>
        <taxon>Bacteroidales</taxon>
        <taxon>Prevotellaceae</taxon>
        <taxon>Prevotella</taxon>
    </lineage>
</organism>
<comment type="similarity">
    <text evidence="2">Belongs to the VKOR family.</text>
</comment>
<evidence type="ECO:0000256" key="6">
    <source>
        <dbReference type="ARBA" id="ARBA00023002"/>
    </source>
</evidence>
<evidence type="ECO:0000256" key="1">
    <source>
        <dbReference type="ARBA" id="ARBA00004141"/>
    </source>
</evidence>
<proteinExistence type="inferred from homology"/>
<feature type="transmembrane region" description="Helical" evidence="10">
    <location>
        <begin position="210"/>
        <end position="230"/>
    </location>
</feature>
<protein>
    <recommendedName>
        <fullName evidence="15">Vitamin K epoxide reductase domain-containing protein</fullName>
    </recommendedName>
</protein>
<keyword evidence="6" id="KW-0560">Oxidoreductase</keyword>
<dbReference type="CDD" id="cd12921">
    <property type="entry name" value="VKOR_4"/>
    <property type="match status" value="1"/>
</dbReference>
<evidence type="ECO:0000256" key="7">
    <source>
        <dbReference type="ARBA" id="ARBA00023136"/>
    </source>
</evidence>
<dbReference type="InterPro" id="IPR036249">
    <property type="entry name" value="Thioredoxin-like_sf"/>
</dbReference>
<keyword evidence="5 10" id="KW-1133">Transmembrane helix</keyword>
<dbReference type="Proteomes" id="UP000230046">
    <property type="component" value="Unassembled WGS sequence"/>
</dbReference>
<name>A0A2G8IC23_PREIN</name>
<dbReference type="GO" id="GO:0005524">
    <property type="term" value="F:ATP binding"/>
    <property type="evidence" value="ECO:0007669"/>
    <property type="project" value="InterPro"/>
</dbReference>
<feature type="transmembrane region" description="Helical" evidence="10">
    <location>
        <begin position="156"/>
        <end position="175"/>
    </location>
</feature>
<comment type="caution">
    <text evidence="13">The sequence shown here is derived from an EMBL/GenBank/DDBJ whole genome shotgun (WGS) entry which is preliminary data.</text>
</comment>
<feature type="transmembrane region" description="Helical" evidence="10">
    <location>
        <begin position="130"/>
        <end position="150"/>
    </location>
</feature>
<dbReference type="Gene3D" id="3.90.70.10">
    <property type="entry name" value="Cysteine proteinases"/>
    <property type="match status" value="1"/>
</dbReference>
<evidence type="ECO:0000313" key="13">
    <source>
        <dbReference type="EMBL" id="PIK21055.1"/>
    </source>
</evidence>